<dbReference type="InterPro" id="IPR052710">
    <property type="entry name" value="CAAX_protease"/>
</dbReference>
<feature type="transmembrane region" description="Helical" evidence="1">
    <location>
        <begin position="236"/>
        <end position="256"/>
    </location>
</feature>
<keyword evidence="1" id="KW-0812">Transmembrane</keyword>
<evidence type="ECO:0000256" key="1">
    <source>
        <dbReference type="SAM" id="Phobius"/>
    </source>
</evidence>
<dbReference type="PANTHER" id="PTHR36435:SF1">
    <property type="entry name" value="CAAX AMINO TERMINAL PROTEASE FAMILY PROTEIN"/>
    <property type="match status" value="1"/>
</dbReference>
<dbReference type="OrthoDB" id="9782250at2"/>
<dbReference type="InterPro" id="IPR003675">
    <property type="entry name" value="Rce1/LyrA-like_dom"/>
</dbReference>
<dbReference type="GO" id="GO:0080120">
    <property type="term" value="P:CAAX-box protein maturation"/>
    <property type="evidence" value="ECO:0007669"/>
    <property type="project" value="UniProtKB-ARBA"/>
</dbReference>
<feature type="transmembrane region" description="Helical" evidence="1">
    <location>
        <begin position="152"/>
        <end position="172"/>
    </location>
</feature>
<keyword evidence="1" id="KW-0472">Membrane</keyword>
<dbReference type="EMBL" id="LT670844">
    <property type="protein sequence ID" value="SHL87416.1"/>
    <property type="molecule type" value="Genomic_DNA"/>
</dbReference>
<dbReference type="Pfam" id="PF02517">
    <property type="entry name" value="Rce1-like"/>
    <property type="match status" value="1"/>
</dbReference>
<name>A0A1M7E6X2_9BRAD</name>
<reference evidence="3 4" key="1">
    <citation type="submission" date="2016-11" db="EMBL/GenBank/DDBJ databases">
        <authorList>
            <person name="Jaros S."/>
            <person name="Januszkiewicz K."/>
            <person name="Wedrychowicz H."/>
        </authorList>
    </citation>
    <scope>NUCLEOTIDE SEQUENCE [LARGE SCALE GENOMIC DNA]</scope>
    <source>
        <strain evidence="3 4">GAS499</strain>
    </source>
</reference>
<evidence type="ECO:0000313" key="3">
    <source>
        <dbReference type="EMBL" id="SHL87416.1"/>
    </source>
</evidence>
<protein>
    <recommendedName>
        <fullName evidence="2">CAAX prenyl protease 2/Lysostaphin resistance protein A-like domain-containing protein</fullName>
    </recommendedName>
</protein>
<proteinExistence type="predicted"/>
<dbReference type="Proteomes" id="UP000189935">
    <property type="component" value="Chromosome I"/>
</dbReference>
<feature type="transmembrane region" description="Helical" evidence="1">
    <location>
        <begin position="184"/>
        <end position="205"/>
    </location>
</feature>
<feature type="domain" description="CAAX prenyl protease 2/Lysostaphin resistance protein A-like" evidence="2">
    <location>
        <begin position="158"/>
        <end position="247"/>
    </location>
</feature>
<dbReference type="PANTHER" id="PTHR36435">
    <property type="entry name" value="SLR1288 PROTEIN"/>
    <property type="match status" value="1"/>
</dbReference>
<feature type="transmembrane region" description="Helical" evidence="1">
    <location>
        <begin position="66"/>
        <end position="94"/>
    </location>
</feature>
<gene>
    <name evidence="3" type="ORF">SAMN05444159_7059</name>
</gene>
<keyword evidence="1" id="KW-1133">Transmembrane helix</keyword>
<feature type="transmembrane region" description="Helical" evidence="1">
    <location>
        <begin position="114"/>
        <end position="132"/>
    </location>
</feature>
<dbReference type="RefSeq" id="WP_079544102.1">
    <property type="nucleotide sequence ID" value="NZ_LT670844.1"/>
</dbReference>
<evidence type="ECO:0000313" key="4">
    <source>
        <dbReference type="Proteomes" id="UP000189935"/>
    </source>
</evidence>
<dbReference type="AlphaFoldDB" id="A0A1M7E6X2"/>
<feature type="transmembrane region" description="Helical" evidence="1">
    <location>
        <begin position="212"/>
        <end position="230"/>
    </location>
</feature>
<sequence>MDSLTPADPVTPAPIIRTERPPRIWKFWGTLLWGLFVFAAMFVGQLAVIGWFILRQEGPLDMAAMIRVVGGGLTISLSVITGLPAVLAALWVAIRISGTPFADYLALRWPSWRSLLFGAIALFVLVMGWDMVSRATGREVEPGFMGDVLKSARAAGALWLLLFAFCVAAPISEEFFARGFLYRGWSESFLGPIGAIFLSSLVWTVLHLQYDWFFLCEVFSIGLLLGYLRYRFNSTWLTVILHGMNNFAAVVQTILLTGQ</sequence>
<organism evidence="3 4">
    <name type="scientific">Bradyrhizobium lablabi</name>
    <dbReference type="NCBI Taxonomy" id="722472"/>
    <lineage>
        <taxon>Bacteria</taxon>
        <taxon>Pseudomonadati</taxon>
        <taxon>Pseudomonadota</taxon>
        <taxon>Alphaproteobacteria</taxon>
        <taxon>Hyphomicrobiales</taxon>
        <taxon>Nitrobacteraceae</taxon>
        <taxon>Bradyrhizobium</taxon>
    </lineage>
</organism>
<accession>A0A1M7E6X2</accession>
<dbReference type="GO" id="GO:0004175">
    <property type="term" value="F:endopeptidase activity"/>
    <property type="evidence" value="ECO:0007669"/>
    <property type="project" value="UniProtKB-ARBA"/>
</dbReference>
<feature type="transmembrane region" description="Helical" evidence="1">
    <location>
        <begin position="31"/>
        <end position="54"/>
    </location>
</feature>
<evidence type="ECO:0000259" key="2">
    <source>
        <dbReference type="Pfam" id="PF02517"/>
    </source>
</evidence>